<dbReference type="SUPFAM" id="SSF52540">
    <property type="entry name" value="P-loop containing nucleoside triphosphate hydrolases"/>
    <property type="match status" value="1"/>
</dbReference>
<accession>Q2RMW4</accession>
<name>Q2RMW4_RHORT</name>
<sequence length="444" mass="50434">MGRIVPSVKIGDDEGFTENDLFGYREFGEKFSSLVCEFDQPLTIILDGPWGSGKTTFIKQWAGHLRKEKKVPVIYYDAFSNDYHDDAFISITSEIIDFAKNISEEKAENFLRVAIKVGTSLIPIAVKTSLKIATLGFVNGAELSDSLAEVIKEGVAESSELSADYLEKLIGEKLEGAKQQKEVIKKFRECLEKLSRELANSGEDCEDKKPLVFIIDELDRCKPSFALDVIEGIKHLFSVDGVVFVVVTNLKQMEAAVRGCYGADTNGNLYLEKFYDIRINLPINSNYEIEAIHKYINYACKGHPIDSRMKDEIKKIAIAKTINFRTIDKIINSLSIANYMEMSSSPVIKILITGLSIVRHIDSDLYRKARVGGLSWEEVNNFFGFEEWPEKDWEYSIKLWKFFTGKESDLENKLKFEHPIDKGQDFQKIGTKILDSFRLSKEID</sequence>
<dbReference type="Pfam" id="PF07693">
    <property type="entry name" value="KAP_NTPase"/>
    <property type="match status" value="1"/>
</dbReference>
<dbReference type="InterPro" id="IPR027417">
    <property type="entry name" value="P-loop_NTPase"/>
</dbReference>
<gene>
    <name evidence="2" type="ordered locus">Rru_A3737</name>
</gene>
<dbReference type="KEGG" id="rru:Rru_A3737"/>
<dbReference type="AlphaFoldDB" id="Q2RMW4"/>
<reference evidence="2 3" key="1">
    <citation type="journal article" date="2011" name="Stand. Genomic Sci.">
        <title>Complete genome sequence of Rhodospirillum rubrum type strain (S1).</title>
        <authorList>
            <person name="Munk A.C."/>
            <person name="Copeland A."/>
            <person name="Lucas S."/>
            <person name="Lapidus A."/>
            <person name="Del Rio T.G."/>
            <person name="Barry K."/>
            <person name="Detter J.C."/>
            <person name="Hammon N."/>
            <person name="Israni S."/>
            <person name="Pitluck S."/>
            <person name="Brettin T."/>
            <person name="Bruce D."/>
            <person name="Han C."/>
            <person name="Tapia R."/>
            <person name="Gilna P."/>
            <person name="Schmutz J."/>
            <person name="Larimer F."/>
            <person name="Land M."/>
            <person name="Kyrpides N.C."/>
            <person name="Mavromatis K."/>
            <person name="Richardson P."/>
            <person name="Rohde M."/>
            <person name="Goker M."/>
            <person name="Klenk H.P."/>
            <person name="Zhang Y."/>
            <person name="Roberts G.P."/>
            <person name="Reslewic S."/>
            <person name="Schwartz D.C."/>
        </authorList>
    </citation>
    <scope>NUCLEOTIDE SEQUENCE [LARGE SCALE GENOMIC DNA]</scope>
    <source>
        <strain evidence="3">ATCC 11170 / ATH 1.1.1 / DSM 467 / LMG 4362 / NCIMB 8255 / S1</strain>
    </source>
</reference>
<protein>
    <submittedName>
        <fullName evidence="2">KAP P-loop</fullName>
    </submittedName>
</protein>
<organism evidence="2 3">
    <name type="scientific">Rhodospirillum rubrum (strain ATCC 11170 / ATH 1.1.1 / DSM 467 / LMG 4362 / NCIMB 8255 / S1)</name>
    <dbReference type="NCBI Taxonomy" id="269796"/>
    <lineage>
        <taxon>Bacteria</taxon>
        <taxon>Pseudomonadati</taxon>
        <taxon>Pseudomonadota</taxon>
        <taxon>Alphaproteobacteria</taxon>
        <taxon>Rhodospirillales</taxon>
        <taxon>Rhodospirillaceae</taxon>
        <taxon>Rhodospirillum</taxon>
    </lineage>
</organism>
<dbReference type="STRING" id="269796.Rru_A3737"/>
<evidence type="ECO:0000313" key="2">
    <source>
        <dbReference type="EMBL" id="ABC24531.1"/>
    </source>
</evidence>
<keyword evidence="3" id="KW-1185">Reference proteome</keyword>
<evidence type="ECO:0000313" key="3">
    <source>
        <dbReference type="Proteomes" id="UP000001929"/>
    </source>
</evidence>
<feature type="domain" description="KAP NTPase" evidence="1">
    <location>
        <begin position="26"/>
        <end position="337"/>
    </location>
</feature>
<dbReference type="eggNOG" id="COG4928">
    <property type="taxonomic scope" value="Bacteria"/>
</dbReference>
<dbReference type="HOGENOM" id="CLU_039725_3_2_5"/>
<dbReference type="RefSeq" id="WP_011391484.1">
    <property type="nucleotide sequence ID" value="NC_007643.1"/>
</dbReference>
<dbReference type="EMBL" id="CP000230">
    <property type="protein sequence ID" value="ABC24531.1"/>
    <property type="molecule type" value="Genomic_DNA"/>
</dbReference>
<evidence type="ECO:0000259" key="1">
    <source>
        <dbReference type="Pfam" id="PF07693"/>
    </source>
</evidence>
<dbReference type="Gene3D" id="3.40.50.300">
    <property type="entry name" value="P-loop containing nucleotide triphosphate hydrolases"/>
    <property type="match status" value="1"/>
</dbReference>
<dbReference type="Proteomes" id="UP000001929">
    <property type="component" value="Chromosome"/>
</dbReference>
<dbReference type="InterPro" id="IPR011646">
    <property type="entry name" value="KAP_P-loop"/>
</dbReference>
<dbReference type="PATRIC" id="fig|269796.9.peg.3861"/>
<proteinExistence type="predicted"/>
<dbReference type="EnsemblBacteria" id="ABC24531">
    <property type="protein sequence ID" value="ABC24531"/>
    <property type="gene ID" value="Rru_A3737"/>
</dbReference>
<dbReference type="PhylomeDB" id="Q2RMW4"/>